<evidence type="ECO:0000256" key="2">
    <source>
        <dbReference type="ARBA" id="ARBA00004370"/>
    </source>
</evidence>
<dbReference type="InterPro" id="IPR002401">
    <property type="entry name" value="Cyt_P450_E_grp-I"/>
</dbReference>
<accession>A0AAD5V913</accession>
<dbReference type="CDD" id="cd11065">
    <property type="entry name" value="CYP64-like"/>
    <property type="match status" value="1"/>
</dbReference>
<evidence type="ECO:0000256" key="13">
    <source>
        <dbReference type="PIRSR" id="PIRSR602401-1"/>
    </source>
</evidence>
<dbReference type="GO" id="GO:0016705">
    <property type="term" value="F:oxidoreductase activity, acting on paired donors, with incorporation or reduction of molecular oxygen"/>
    <property type="evidence" value="ECO:0007669"/>
    <property type="project" value="InterPro"/>
</dbReference>
<evidence type="ECO:0000256" key="8">
    <source>
        <dbReference type="ARBA" id="ARBA00022989"/>
    </source>
</evidence>
<feature type="binding site" description="axial binding residue" evidence="13">
    <location>
        <position position="422"/>
    </location>
    <ligand>
        <name>heme</name>
        <dbReference type="ChEBI" id="CHEBI:30413"/>
    </ligand>
    <ligandPart>
        <name>Fe</name>
        <dbReference type="ChEBI" id="CHEBI:18248"/>
    </ligandPart>
</feature>
<comment type="cofactor">
    <cofactor evidence="1 13">
        <name>heme</name>
        <dbReference type="ChEBI" id="CHEBI:30413"/>
    </cofactor>
</comment>
<evidence type="ECO:0000256" key="1">
    <source>
        <dbReference type="ARBA" id="ARBA00001971"/>
    </source>
</evidence>
<dbReference type="GO" id="GO:0020037">
    <property type="term" value="F:heme binding"/>
    <property type="evidence" value="ECO:0007669"/>
    <property type="project" value="InterPro"/>
</dbReference>
<keyword evidence="7 13" id="KW-0479">Metal-binding</keyword>
<name>A0AAD5V913_9APHY</name>
<reference evidence="16" key="1">
    <citation type="submission" date="2022-07" db="EMBL/GenBank/DDBJ databases">
        <title>Genome Sequence of Physisporinus lineatus.</title>
        <authorList>
            <person name="Buettner E."/>
        </authorList>
    </citation>
    <scope>NUCLEOTIDE SEQUENCE</scope>
    <source>
        <strain evidence="16">VT162</strain>
    </source>
</reference>
<evidence type="ECO:0000256" key="11">
    <source>
        <dbReference type="ARBA" id="ARBA00023033"/>
    </source>
</evidence>
<dbReference type="PRINTS" id="PR00463">
    <property type="entry name" value="EP450I"/>
</dbReference>
<evidence type="ECO:0000256" key="10">
    <source>
        <dbReference type="ARBA" id="ARBA00023004"/>
    </source>
</evidence>
<keyword evidence="8 15" id="KW-1133">Transmembrane helix</keyword>
<keyword evidence="12 15" id="KW-0472">Membrane</keyword>
<evidence type="ECO:0000256" key="4">
    <source>
        <dbReference type="ARBA" id="ARBA00010617"/>
    </source>
</evidence>
<keyword evidence="5 13" id="KW-0349">Heme</keyword>
<comment type="pathway">
    <text evidence="3">Secondary metabolite biosynthesis.</text>
</comment>
<dbReference type="SUPFAM" id="SSF48264">
    <property type="entry name" value="Cytochrome P450"/>
    <property type="match status" value="1"/>
</dbReference>
<dbReference type="Proteomes" id="UP001212997">
    <property type="component" value="Unassembled WGS sequence"/>
</dbReference>
<keyword evidence="6 15" id="KW-0812">Transmembrane</keyword>
<evidence type="ECO:0000256" key="7">
    <source>
        <dbReference type="ARBA" id="ARBA00022723"/>
    </source>
</evidence>
<evidence type="ECO:0008006" key="18">
    <source>
        <dbReference type="Google" id="ProtNLM"/>
    </source>
</evidence>
<dbReference type="GO" id="GO:0004497">
    <property type="term" value="F:monooxygenase activity"/>
    <property type="evidence" value="ECO:0007669"/>
    <property type="project" value="UniProtKB-KW"/>
</dbReference>
<keyword evidence="11 14" id="KW-0503">Monooxygenase</keyword>
<dbReference type="GO" id="GO:0016020">
    <property type="term" value="C:membrane"/>
    <property type="evidence" value="ECO:0007669"/>
    <property type="project" value="UniProtKB-SubCell"/>
</dbReference>
<dbReference type="Gene3D" id="1.10.630.10">
    <property type="entry name" value="Cytochrome P450"/>
    <property type="match status" value="1"/>
</dbReference>
<protein>
    <recommendedName>
        <fullName evidence="18">Cytochrome P450</fullName>
    </recommendedName>
</protein>
<dbReference type="EMBL" id="JANAWD010000074">
    <property type="protein sequence ID" value="KAJ3488107.1"/>
    <property type="molecule type" value="Genomic_DNA"/>
</dbReference>
<dbReference type="PRINTS" id="PR00385">
    <property type="entry name" value="P450"/>
</dbReference>
<keyword evidence="9 14" id="KW-0560">Oxidoreductase</keyword>
<evidence type="ECO:0000313" key="17">
    <source>
        <dbReference type="Proteomes" id="UP001212997"/>
    </source>
</evidence>
<comment type="subcellular location">
    <subcellularLocation>
        <location evidence="2">Membrane</location>
    </subcellularLocation>
</comment>
<evidence type="ECO:0000256" key="6">
    <source>
        <dbReference type="ARBA" id="ARBA00022692"/>
    </source>
</evidence>
<evidence type="ECO:0000313" key="16">
    <source>
        <dbReference type="EMBL" id="KAJ3488107.1"/>
    </source>
</evidence>
<evidence type="ECO:0000256" key="14">
    <source>
        <dbReference type="RuleBase" id="RU000461"/>
    </source>
</evidence>
<gene>
    <name evidence="16" type="ORF">NLI96_g3079</name>
</gene>
<dbReference type="PROSITE" id="PS00086">
    <property type="entry name" value="CYTOCHROME_P450"/>
    <property type="match status" value="1"/>
</dbReference>
<proteinExistence type="inferred from homology"/>
<evidence type="ECO:0000256" key="12">
    <source>
        <dbReference type="ARBA" id="ARBA00023136"/>
    </source>
</evidence>
<dbReference type="AlphaFoldDB" id="A0AAD5V913"/>
<keyword evidence="17" id="KW-1185">Reference proteome</keyword>
<dbReference type="Pfam" id="PF00067">
    <property type="entry name" value="p450"/>
    <property type="match status" value="2"/>
</dbReference>
<comment type="caution">
    <text evidence="16">The sequence shown here is derived from an EMBL/GenBank/DDBJ whole genome shotgun (WGS) entry which is preliminary data.</text>
</comment>
<dbReference type="PANTHER" id="PTHR46300">
    <property type="entry name" value="P450, PUTATIVE (EUROFUNG)-RELATED-RELATED"/>
    <property type="match status" value="1"/>
</dbReference>
<organism evidence="16 17">
    <name type="scientific">Meripilus lineatus</name>
    <dbReference type="NCBI Taxonomy" id="2056292"/>
    <lineage>
        <taxon>Eukaryota</taxon>
        <taxon>Fungi</taxon>
        <taxon>Dikarya</taxon>
        <taxon>Basidiomycota</taxon>
        <taxon>Agaricomycotina</taxon>
        <taxon>Agaricomycetes</taxon>
        <taxon>Polyporales</taxon>
        <taxon>Meripilaceae</taxon>
        <taxon>Meripilus</taxon>
    </lineage>
</organism>
<evidence type="ECO:0000256" key="3">
    <source>
        <dbReference type="ARBA" id="ARBA00005179"/>
    </source>
</evidence>
<evidence type="ECO:0000256" key="5">
    <source>
        <dbReference type="ARBA" id="ARBA00022617"/>
    </source>
</evidence>
<keyword evidence="10 13" id="KW-0408">Iron</keyword>
<dbReference type="PANTHER" id="PTHR46300:SF5">
    <property type="entry name" value="CYTOCHROME P450"/>
    <property type="match status" value="1"/>
</dbReference>
<dbReference type="InterPro" id="IPR036396">
    <property type="entry name" value="Cyt_P450_sf"/>
</dbReference>
<dbReference type="InterPro" id="IPR001128">
    <property type="entry name" value="Cyt_P450"/>
</dbReference>
<dbReference type="GO" id="GO:0005506">
    <property type="term" value="F:iron ion binding"/>
    <property type="evidence" value="ECO:0007669"/>
    <property type="project" value="InterPro"/>
</dbReference>
<evidence type="ECO:0000256" key="9">
    <source>
        <dbReference type="ARBA" id="ARBA00023002"/>
    </source>
</evidence>
<dbReference type="InterPro" id="IPR017972">
    <property type="entry name" value="Cyt_P450_CS"/>
</dbReference>
<sequence>MQETNLLASVLGITLVAILWWYAKRARTSPYKSPGPPALPIIGHLLSIPLHDQAETYQKWGKRYGDVLKLNIVGKTLIVLNSEEAATDLLEKRGQKYSDRPRLASVEVMGWDRHMVWAKYGKEFHMSRKLFQDQLSLKQCEVFQDRQIRQARIMVKNIVKDPTSHRIHMLRFVASVITEVAFGHEISSPEDNYLQFVEKFTEDLGQLASSRTIELLGLFPFLKNIPQWFPGAGFKRHANLLSKEWEFMETYFCEEVQKELKTGNARPSFLANHLETLMHSEKHVNDEDINRLKAAAFLMYLAGNETTWAGLSTFILAMLLRPHVQRKAQDEIDKVVGKRVIPDLSDREALPFVEAVMQETLRWFPPVPLGNSQRIQALSSITHDEGVYHNPDEFYPERYFSQALRPAEPYPKSVWGFGRRICPGRHLAESSLWTAIVHILATVNIRPAKDSMGEDIIPPVQYTTHLTR</sequence>
<feature type="transmembrane region" description="Helical" evidence="15">
    <location>
        <begin position="6"/>
        <end position="23"/>
    </location>
</feature>
<comment type="similarity">
    <text evidence="4 14">Belongs to the cytochrome P450 family.</text>
</comment>
<dbReference type="InterPro" id="IPR050364">
    <property type="entry name" value="Cytochrome_P450_fung"/>
</dbReference>
<evidence type="ECO:0000256" key="15">
    <source>
        <dbReference type="SAM" id="Phobius"/>
    </source>
</evidence>